<dbReference type="AlphaFoldDB" id="L8HA76"/>
<keyword evidence="5 6" id="KW-0472">Membrane</keyword>
<evidence type="ECO:0000256" key="5">
    <source>
        <dbReference type="ARBA" id="ARBA00023136"/>
    </source>
</evidence>
<protein>
    <submittedName>
        <fullName evidence="7">PXMP2/4 family protein 3, putative</fullName>
    </submittedName>
</protein>
<dbReference type="STRING" id="1257118.L8HA76"/>
<dbReference type="Pfam" id="PF04117">
    <property type="entry name" value="Mpv17_PMP22"/>
    <property type="match status" value="1"/>
</dbReference>
<evidence type="ECO:0000313" key="8">
    <source>
        <dbReference type="Proteomes" id="UP000011083"/>
    </source>
</evidence>
<gene>
    <name evidence="7" type="ORF">ACA1_182800</name>
</gene>
<dbReference type="GO" id="GO:0005778">
    <property type="term" value="C:peroxisomal membrane"/>
    <property type="evidence" value="ECO:0007669"/>
    <property type="project" value="TreeGrafter"/>
</dbReference>
<keyword evidence="8" id="KW-1185">Reference proteome</keyword>
<name>L8HA76_ACACF</name>
<dbReference type="InterPro" id="IPR007248">
    <property type="entry name" value="Mpv17_PMP22"/>
</dbReference>
<dbReference type="PANTHER" id="PTHR11266">
    <property type="entry name" value="PEROXISOMAL MEMBRANE PROTEIN 2, PXMP2 MPV17"/>
    <property type="match status" value="1"/>
</dbReference>
<dbReference type="EMBL" id="KB007904">
    <property type="protein sequence ID" value="ELR21346.1"/>
    <property type="molecule type" value="Genomic_DNA"/>
</dbReference>
<feature type="transmembrane region" description="Helical" evidence="6">
    <location>
        <begin position="170"/>
        <end position="189"/>
    </location>
</feature>
<dbReference type="Proteomes" id="UP000011083">
    <property type="component" value="Unassembled WGS sequence"/>
</dbReference>
<dbReference type="PANTHER" id="PTHR11266:SF80">
    <property type="entry name" value="PEROXISOMAL MEMBRANE PROTEIN 2"/>
    <property type="match status" value="1"/>
</dbReference>
<keyword evidence="3 6" id="KW-0812">Transmembrane</keyword>
<evidence type="ECO:0000256" key="6">
    <source>
        <dbReference type="RuleBase" id="RU363053"/>
    </source>
</evidence>
<evidence type="ECO:0000256" key="3">
    <source>
        <dbReference type="ARBA" id="ARBA00022692"/>
    </source>
</evidence>
<dbReference type="VEuPathDB" id="AmoebaDB:ACA1_182800"/>
<dbReference type="OrthoDB" id="10267969at2759"/>
<evidence type="ECO:0000256" key="1">
    <source>
        <dbReference type="ARBA" id="ARBA00004141"/>
    </source>
</evidence>
<evidence type="ECO:0000313" key="7">
    <source>
        <dbReference type="EMBL" id="ELR21346.1"/>
    </source>
</evidence>
<organism evidence="7 8">
    <name type="scientific">Acanthamoeba castellanii (strain ATCC 30010 / Neff)</name>
    <dbReference type="NCBI Taxonomy" id="1257118"/>
    <lineage>
        <taxon>Eukaryota</taxon>
        <taxon>Amoebozoa</taxon>
        <taxon>Discosea</taxon>
        <taxon>Longamoebia</taxon>
        <taxon>Centramoebida</taxon>
        <taxon>Acanthamoebidae</taxon>
        <taxon>Acanthamoeba</taxon>
    </lineage>
</organism>
<dbReference type="RefSeq" id="XP_004345890.1">
    <property type="nucleotide sequence ID" value="XM_004345840.1"/>
</dbReference>
<evidence type="ECO:0000256" key="2">
    <source>
        <dbReference type="ARBA" id="ARBA00006824"/>
    </source>
</evidence>
<proteinExistence type="inferred from homology"/>
<comment type="subcellular location">
    <subcellularLocation>
        <location evidence="1">Membrane</location>
        <topology evidence="1">Multi-pass membrane protein</topology>
    </subcellularLocation>
</comment>
<reference evidence="7 8" key="1">
    <citation type="journal article" date="2013" name="Genome Biol.">
        <title>Genome of Acanthamoeba castellanii highlights extensive lateral gene transfer and early evolution of tyrosine kinase signaling.</title>
        <authorList>
            <person name="Clarke M."/>
            <person name="Lohan A.J."/>
            <person name="Liu B."/>
            <person name="Lagkouvardos I."/>
            <person name="Roy S."/>
            <person name="Zafar N."/>
            <person name="Bertelli C."/>
            <person name="Schilde C."/>
            <person name="Kianianmomeni A."/>
            <person name="Burglin T.R."/>
            <person name="Frech C."/>
            <person name="Turcotte B."/>
            <person name="Kopec K.O."/>
            <person name="Synnott J.M."/>
            <person name="Choo C."/>
            <person name="Paponov I."/>
            <person name="Finkler A."/>
            <person name="Soon Heng Tan C."/>
            <person name="Hutchins A.P."/>
            <person name="Weinmeier T."/>
            <person name="Rattei T."/>
            <person name="Chu J.S."/>
            <person name="Gimenez G."/>
            <person name="Irimia M."/>
            <person name="Rigden D.J."/>
            <person name="Fitzpatrick D.A."/>
            <person name="Lorenzo-Morales J."/>
            <person name="Bateman A."/>
            <person name="Chiu C.H."/>
            <person name="Tang P."/>
            <person name="Hegemann P."/>
            <person name="Fromm H."/>
            <person name="Raoult D."/>
            <person name="Greub G."/>
            <person name="Miranda-Saavedra D."/>
            <person name="Chen N."/>
            <person name="Nash P."/>
            <person name="Ginger M.L."/>
            <person name="Horn M."/>
            <person name="Schaap P."/>
            <person name="Caler L."/>
            <person name="Loftus B."/>
        </authorList>
    </citation>
    <scope>NUCLEOTIDE SEQUENCE [LARGE SCALE GENOMIC DNA]</scope>
    <source>
        <strain evidence="7 8">Neff</strain>
    </source>
</reference>
<dbReference type="OMA" id="SSCAYVW"/>
<accession>L8HA76</accession>
<dbReference type="KEGG" id="acan:ACA1_182800"/>
<keyword evidence="4 6" id="KW-1133">Transmembrane helix</keyword>
<dbReference type="GeneID" id="14922238"/>
<feature type="transmembrane region" description="Helical" evidence="6">
    <location>
        <begin position="107"/>
        <end position="127"/>
    </location>
</feature>
<comment type="similarity">
    <text evidence="2 6">Belongs to the peroxisomal membrane protein PXMP2/4 family.</text>
</comment>
<sequence>MSNSKPTTTASSPNGLASLWEAYIFQLRKRPILTKALTSAVLSGLGNVAAQVAVERKGLRGLDVGRLWRFTALGLLLSPVSHYKFLWLENLFRFARGKTAVYGKLAIDQLVFGPIFNVLFYVLMAILEGQPSAMGGLIKSNFWPTTVNSWKVWPIASFISFNYVPAELRVLFVNVVAFFWVIILSGIAARK</sequence>
<evidence type="ECO:0000256" key="4">
    <source>
        <dbReference type="ARBA" id="ARBA00022989"/>
    </source>
</evidence>